<dbReference type="GO" id="GO:0016878">
    <property type="term" value="F:acid-thiol ligase activity"/>
    <property type="evidence" value="ECO:0007669"/>
    <property type="project" value="UniProtKB-ARBA"/>
</dbReference>
<dbReference type="PROSITE" id="PS00455">
    <property type="entry name" value="AMP_BINDING"/>
    <property type="match status" value="1"/>
</dbReference>
<dbReference type="PANTHER" id="PTHR43767">
    <property type="entry name" value="LONG-CHAIN-FATTY-ACID--COA LIGASE"/>
    <property type="match status" value="1"/>
</dbReference>
<dbReference type="SUPFAM" id="SSF56801">
    <property type="entry name" value="Acetyl-CoA synthetase-like"/>
    <property type="match status" value="1"/>
</dbReference>
<feature type="domain" description="AMP-dependent synthetase/ligase" evidence="1">
    <location>
        <begin position="22"/>
        <end position="378"/>
    </location>
</feature>
<dbReference type="InterPro" id="IPR025110">
    <property type="entry name" value="AMP-bd_C"/>
</dbReference>
<dbReference type="Pfam" id="PF13193">
    <property type="entry name" value="AMP-binding_C"/>
    <property type="match status" value="1"/>
</dbReference>
<dbReference type="PANTHER" id="PTHR43767:SF1">
    <property type="entry name" value="NONRIBOSOMAL PEPTIDE SYNTHASE PES1 (EUROFUNG)-RELATED"/>
    <property type="match status" value="1"/>
</dbReference>
<sequence>MSDIWTGSAVPSADACVTGPLLERYARETPDKVFALFEDGSSWTYEQTLAIVQKMAGGLRALGVAQGDYVNVWLPNGREAVAVWLAINWLGAIYVPINLAYRGNILEHVVANGQARLMIAQSELAERLRTIDRACLTDIVTLGDAPEAMGDIRFHKWESLDGPKVADPAKVMPWDVQMVIYTSGTTGPSKGVLVTYCHSYTSINAAFGYVGPDDRYLVALPLFHISGTGGVLLALYSGASFALITQFSTSNFWRVVRETGTTCLVLLGVMAAFLAKEAPRDDDRDHPLRSVMMVPYTEDAAVFESRFGCEVRTCFNMTEISTPLVAEPGGNLPVSSCGTVRAGVEARLVDANDVDVADGEIGELILRCDRPWSMTIGYLNNPEATATAWRNGWFHTGDAFRRDEGGNYFFVDRIKDAIRRRGENISSFEVESDVCSHTSIREAAAIGVPSPFGEEEVMVVVAPAPGEKIDPKKLIEFLEPRMAGFMLPRYIRTMDDLPKTPTQKVQKHLLRAEGITTDTFDRLG</sequence>
<dbReference type="KEGG" id="sphu:SPPYR_1746"/>
<dbReference type="Pfam" id="PF00501">
    <property type="entry name" value="AMP-binding"/>
    <property type="match status" value="1"/>
</dbReference>
<dbReference type="AlphaFoldDB" id="A0A1Y5PVZ0"/>
<evidence type="ECO:0000259" key="2">
    <source>
        <dbReference type="Pfam" id="PF13193"/>
    </source>
</evidence>
<dbReference type="InterPro" id="IPR045851">
    <property type="entry name" value="AMP-bd_C_sf"/>
</dbReference>
<reference evidence="3" key="1">
    <citation type="submission" date="2016-03" db="EMBL/GenBank/DDBJ databases">
        <authorList>
            <person name="Ploux O."/>
        </authorList>
    </citation>
    <scope>NUCLEOTIDE SEQUENCE</scope>
    <source>
        <strain evidence="3">UC10</strain>
    </source>
</reference>
<accession>A0A1Y5PVZ0</accession>
<dbReference type="Gene3D" id="3.40.50.12780">
    <property type="entry name" value="N-terminal domain of ligase-like"/>
    <property type="match status" value="1"/>
</dbReference>
<keyword evidence="3" id="KW-0436">Ligase</keyword>
<dbReference type="InterPro" id="IPR020845">
    <property type="entry name" value="AMP-binding_CS"/>
</dbReference>
<proteinExistence type="predicted"/>
<protein>
    <submittedName>
        <fullName evidence="3">AMP-dependent synthetase and ligase</fullName>
    </submittedName>
</protein>
<feature type="domain" description="AMP-binding enzyme C-terminal" evidence="2">
    <location>
        <begin position="429"/>
        <end position="504"/>
    </location>
</feature>
<dbReference type="InterPro" id="IPR042099">
    <property type="entry name" value="ANL_N_sf"/>
</dbReference>
<evidence type="ECO:0000259" key="1">
    <source>
        <dbReference type="Pfam" id="PF00501"/>
    </source>
</evidence>
<dbReference type="InterPro" id="IPR000873">
    <property type="entry name" value="AMP-dep_synth/lig_dom"/>
</dbReference>
<dbReference type="InterPro" id="IPR050237">
    <property type="entry name" value="ATP-dep_AMP-bd_enzyme"/>
</dbReference>
<organism evidence="3">
    <name type="scientific">uncultured Sphingopyxis sp</name>
    <dbReference type="NCBI Taxonomy" id="310581"/>
    <lineage>
        <taxon>Bacteria</taxon>
        <taxon>Pseudomonadati</taxon>
        <taxon>Pseudomonadota</taxon>
        <taxon>Alphaproteobacteria</taxon>
        <taxon>Sphingomonadales</taxon>
        <taxon>Sphingomonadaceae</taxon>
        <taxon>Sphingopyxis</taxon>
        <taxon>environmental samples</taxon>
    </lineage>
</organism>
<evidence type="ECO:0000313" key="3">
    <source>
        <dbReference type="EMBL" id="SBV32866.1"/>
    </source>
</evidence>
<gene>
    <name evidence="3" type="ORF">SPPYR_1746</name>
</gene>
<dbReference type="RefSeq" id="WP_295326331.1">
    <property type="nucleotide sequence ID" value="NZ_LT598653.1"/>
</dbReference>
<name>A0A1Y5PVZ0_9SPHN</name>
<dbReference type="EMBL" id="LT598653">
    <property type="protein sequence ID" value="SBV32866.1"/>
    <property type="molecule type" value="Genomic_DNA"/>
</dbReference>
<dbReference type="Gene3D" id="3.30.300.30">
    <property type="match status" value="1"/>
</dbReference>